<dbReference type="EMBL" id="JYDJ01000008">
    <property type="protein sequence ID" value="KRX50172.1"/>
    <property type="molecule type" value="Genomic_DNA"/>
</dbReference>
<dbReference type="Proteomes" id="UP000055048">
    <property type="component" value="Unassembled WGS sequence"/>
</dbReference>
<keyword evidence="2" id="KW-1185">Reference proteome</keyword>
<gene>
    <name evidence="1" type="ORF">T05_9977</name>
</gene>
<dbReference type="OrthoDB" id="10391284at2759"/>
<proteinExistence type="predicted"/>
<protein>
    <submittedName>
        <fullName evidence="1">Uncharacterized protein</fullName>
    </submittedName>
</protein>
<evidence type="ECO:0000313" key="1">
    <source>
        <dbReference type="EMBL" id="KRX50172.1"/>
    </source>
</evidence>
<dbReference type="AlphaFoldDB" id="A0A0V0UFI0"/>
<comment type="caution">
    <text evidence="1">The sequence shown here is derived from an EMBL/GenBank/DDBJ whole genome shotgun (WGS) entry which is preliminary data.</text>
</comment>
<evidence type="ECO:0000313" key="2">
    <source>
        <dbReference type="Proteomes" id="UP000055048"/>
    </source>
</evidence>
<name>A0A0V0UFI0_9BILA</name>
<reference evidence="1 2" key="1">
    <citation type="submission" date="2015-01" db="EMBL/GenBank/DDBJ databases">
        <title>Evolution of Trichinella species and genotypes.</title>
        <authorList>
            <person name="Korhonen P.K."/>
            <person name="Edoardo P."/>
            <person name="Giuseppe L.R."/>
            <person name="Gasser R.B."/>
        </authorList>
    </citation>
    <scope>NUCLEOTIDE SEQUENCE [LARGE SCALE GENOMIC DNA]</scope>
    <source>
        <strain evidence="1">ISS417</strain>
    </source>
</reference>
<accession>A0A0V0UFI0</accession>
<sequence length="81" mass="9564">MMIIIVMIKDELSYAVKLTSALFINVQWSLRRKSVAAVRLCETPLAWFKSDRHMVICMEKHMASLFGIEYKQNWQNRNKDS</sequence>
<organism evidence="1 2">
    <name type="scientific">Trichinella murrelli</name>
    <dbReference type="NCBI Taxonomy" id="144512"/>
    <lineage>
        <taxon>Eukaryota</taxon>
        <taxon>Metazoa</taxon>
        <taxon>Ecdysozoa</taxon>
        <taxon>Nematoda</taxon>
        <taxon>Enoplea</taxon>
        <taxon>Dorylaimia</taxon>
        <taxon>Trichinellida</taxon>
        <taxon>Trichinellidae</taxon>
        <taxon>Trichinella</taxon>
    </lineage>
</organism>